<keyword evidence="4 8" id="KW-0812">Transmembrane</keyword>
<dbReference type="GO" id="GO:0008233">
    <property type="term" value="F:peptidase activity"/>
    <property type="evidence" value="ECO:0007669"/>
    <property type="project" value="UniProtKB-KW"/>
</dbReference>
<dbReference type="EMBL" id="MIYY01000011">
    <property type="protein sequence ID" value="OIR23394.1"/>
    <property type="molecule type" value="Genomic_DNA"/>
</dbReference>
<sequence length="281" mass="32835">MYVGNNEKVKLEPLARDDILRGFILLTSVLLIFYSFSSDDKTTGIFALLISILFLILLFAKGPISVEPKYLFERYAENMGFYLDNAEDYLCKSFNAEKKSDKVLVGVAFNFFLVMLFVLPIDLLFQHLTRAENSLLLYQQFLTWVIYVIESAFGIEVYIRGENSTILSYTEIIDMEIVAECTGLHETIFLSLLILCFRGVKPMVRTKWAIYAVIFIFVENLIRIISGYYLINMYDFSTWDKFHYFWWHTGQYALIMGIFVFWVMTVAGRSENKSVKKNYIR</sequence>
<protein>
    <recommendedName>
        <fullName evidence="11">Exosortase/archaeosortase family protein</fullName>
    </recommendedName>
</protein>
<evidence type="ECO:0000256" key="7">
    <source>
        <dbReference type="ARBA" id="ARBA00023136"/>
    </source>
</evidence>
<dbReference type="InterPro" id="IPR019127">
    <property type="entry name" value="Exosortase"/>
</dbReference>
<evidence type="ECO:0000313" key="10">
    <source>
        <dbReference type="Proteomes" id="UP000183138"/>
    </source>
</evidence>
<dbReference type="Pfam" id="PF09721">
    <property type="entry name" value="Exosortase_EpsH"/>
    <property type="match status" value="1"/>
</dbReference>
<evidence type="ECO:0000313" key="9">
    <source>
        <dbReference type="EMBL" id="OIR23394.1"/>
    </source>
</evidence>
<reference evidence="9 10" key="1">
    <citation type="submission" date="2016-08" db="EMBL/GenBank/DDBJ databases">
        <title>New Insights into Marine Group III Euryarchaeota, from dark to light.</title>
        <authorList>
            <person name="Haro-Moreno J.M."/>
            <person name="Rodriguez-Valera F."/>
            <person name="Lopez-Garcia P."/>
            <person name="Moreira D."/>
            <person name="Martin-Cuadrado A.B."/>
        </authorList>
    </citation>
    <scope>NUCLEOTIDE SEQUENCE [LARGE SCALE GENOMIC DNA]</scope>
    <source>
        <strain evidence="9">CG-Epi3</strain>
    </source>
</reference>
<evidence type="ECO:0000256" key="2">
    <source>
        <dbReference type="ARBA" id="ARBA00022475"/>
    </source>
</evidence>
<gene>
    <name evidence="9" type="ORF">BEU00_03050</name>
</gene>
<evidence type="ECO:0000256" key="1">
    <source>
        <dbReference type="ARBA" id="ARBA00004651"/>
    </source>
</evidence>
<keyword evidence="7 8" id="KW-0472">Membrane</keyword>
<evidence type="ECO:0000256" key="6">
    <source>
        <dbReference type="ARBA" id="ARBA00022989"/>
    </source>
</evidence>
<keyword evidence="3" id="KW-0645">Protease</keyword>
<name>A0A1J5TR37_9ARCH</name>
<feature type="transmembrane region" description="Helical" evidence="8">
    <location>
        <begin position="251"/>
        <end position="268"/>
    </location>
</feature>
<keyword evidence="2" id="KW-1003">Cell membrane</keyword>
<proteinExistence type="predicted"/>
<feature type="transmembrane region" description="Helical" evidence="8">
    <location>
        <begin position="20"/>
        <end position="37"/>
    </location>
</feature>
<feature type="transmembrane region" description="Helical" evidence="8">
    <location>
        <begin position="141"/>
        <end position="159"/>
    </location>
</feature>
<dbReference type="Proteomes" id="UP000183138">
    <property type="component" value="Unassembled WGS sequence"/>
</dbReference>
<evidence type="ECO:0008006" key="11">
    <source>
        <dbReference type="Google" id="ProtNLM"/>
    </source>
</evidence>
<organism evidence="9 10">
    <name type="scientific">Marine Group III euryarchaeote CG-Epi3</name>
    <dbReference type="NCBI Taxonomy" id="1888997"/>
    <lineage>
        <taxon>Archaea</taxon>
        <taxon>Methanobacteriati</taxon>
        <taxon>Thermoplasmatota</taxon>
        <taxon>Thermoplasmata</taxon>
        <taxon>Candidatus Thermoprofundales</taxon>
    </lineage>
</organism>
<feature type="transmembrane region" description="Helical" evidence="8">
    <location>
        <begin position="43"/>
        <end position="60"/>
    </location>
</feature>
<comment type="subcellular location">
    <subcellularLocation>
        <location evidence="1">Cell membrane</location>
        <topology evidence="1">Multi-pass membrane protein</topology>
    </subcellularLocation>
</comment>
<evidence type="ECO:0000256" key="5">
    <source>
        <dbReference type="ARBA" id="ARBA00022801"/>
    </source>
</evidence>
<dbReference type="AlphaFoldDB" id="A0A1J5TR37"/>
<evidence type="ECO:0000256" key="3">
    <source>
        <dbReference type="ARBA" id="ARBA00022670"/>
    </source>
</evidence>
<dbReference type="GO" id="GO:0005886">
    <property type="term" value="C:plasma membrane"/>
    <property type="evidence" value="ECO:0007669"/>
    <property type="project" value="UniProtKB-SubCell"/>
</dbReference>
<feature type="transmembrane region" description="Helical" evidence="8">
    <location>
        <begin position="208"/>
        <end position="231"/>
    </location>
</feature>
<accession>A0A1J5TR37</accession>
<feature type="transmembrane region" description="Helical" evidence="8">
    <location>
        <begin position="103"/>
        <end position="121"/>
    </location>
</feature>
<dbReference type="InterPro" id="IPR026392">
    <property type="entry name" value="Exo/Archaeosortase_dom"/>
</dbReference>
<dbReference type="NCBIfam" id="TIGR04178">
    <property type="entry name" value="exo_archaeo"/>
    <property type="match status" value="1"/>
</dbReference>
<dbReference type="GO" id="GO:0006508">
    <property type="term" value="P:proteolysis"/>
    <property type="evidence" value="ECO:0007669"/>
    <property type="project" value="UniProtKB-KW"/>
</dbReference>
<keyword evidence="6 8" id="KW-1133">Transmembrane helix</keyword>
<keyword evidence="5" id="KW-0378">Hydrolase</keyword>
<evidence type="ECO:0000256" key="8">
    <source>
        <dbReference type="SAM" id="Phobius"/>
    </source>
</evidence>
<comment type="caution">
    <text evidence="9">The sequence shown here is derived from an EMBL/GenBank/DDBJ whole genome shotgun (WGS) entry which is preliminary data.</text>
</comment>
<evidence type="ECO:0000256" key="4">
    <source>
        <dbReference type="ARBA" id="ARBA00022692"/>
    </source>
</evidence>